<evidence type="ECO:0000313" key="3">
    <source>
        <dbReference type="Proteomes" id="UP000245962"/>
    </source>
</evidence>
<protein>
    <submittedName>
        <fullName evidence="2">Flavodoxin family protein</fullName>
    </submittedName>
</protein>
<evidence type="ECO:0000259" key="1">
    <source>
        <dbReference type="Pfam" id="PF03358"/>
    </source>
</evidence>
<dbReference type="Gene3D" id="3.40.50.360">
    <property type="match status" value="1"/>
</dbReference>
<sequence>MALKALFLNCTLKYSPETSNTRAFIKQAEGVFQDLNVSTEVLRLSDYTIKFGTTSDEKNGDDWPKILDKIKKTDLFILATPIWRGDRSSIAKLVAERLDGIMEEGDEETGQYPTYNKVAGVLVDGNEDGAKKAISSMLFDFSEHGFTVPVNAFSYYVGEAGPGLSYIEAEGDLHEFTNNMLLLMAHNMVHMAQVLKEKPYPTDVKKLEEQAKQMST</sequence>
<reference evidence="2 3" key="1">
    <citation type="submission" date="2018-04" db="EMBL/GenBank/DDBJ databases">
        <title>Marixanthomonas spongiae HN-E44 sp. nov., isolated from a marine sponge.</title>
        <authorList>
            <person name="Luo L."/>
            <person name="Zhuang L."/>
        </authorList>
    </citation>
    <scope>NUCLEOTIDE SEQUENCE [LARGE SCALE GENOMIC DNA]</scope>
    <source>
        <strain evidence="2 3">HN-E44</strain>
    </source>
</reference>
<keyword evidence="3" id="KW-1185">Reference proteome</keyword>
<gene>
    <name evidence="2" type="ORF">DDV96_02990</name>
</gene>
<dbReference type="Proteomes" id="UP000245962">
    <property type="component" value="Unassembled WGS sequence"/>
</dbReference>
<evidence type="ECO:0000313" key="2">
    <source>
        <dbReference type="EMBL" id="PVW16251.1"/>
    </source>
</evidence>
<comment type="caution">
    <text evidence="2">The sequence shown here is derived from an EMBL/GenBank/DDBJ whole genome shotgun (WGS) entry which is preliminary data.</text>
</comment>
<name>A0A2U0I561_9FLAO</name>
<organism evidence="2 3">
    <name type="scientific">Marixanthomonas spongiae</name>
    <dbReference type="NCBI Taxonomy" id="2174845"/>
    <lineage>
        <taxon>Bacteria</taxon>
        <taxon>Pseudomonadati</taxon>
        <taxon>Bacteroidota</taxon>
        <taxon>Flavobacteriia</taxon>
        <taxon>Flavobacteriales</taxon>
        <taxon>Flavobacteriaceae</taxon>
        <taxon>Marixanthomonas</taxon>
    </lineage>
</organism>
<dbReference type="GO" id="GO:0016491">
    <property type="term" value="F:oxidoreductase activity"/>
    <property type="evidence" value="ECO:0007669"/>
    <property type="project" value="InterPro"/>
</dbReference>
<dbReference type="Pfam" id="PF03358">
    <property type="entry name" value="FMN_red"/>
    <property type="match status" value="1"/>
</dbReference>
<dbReference type="InterPro" id="IPR005025">
    <property type="entry name" value="FMN_Rdtase-like_dom"/>
</dbReference>
<dbReference type="InterPro" id="IPR029039">
    <property type="entry name" value="Flavoprotein-like_sf"/>
</dbReference>
<dbReference type="EMBL" id="QEHR01000002">
    <property type="protein sequence ID" value="PVW16251.1"/>
    <property type="molecule type" value="Genomic_DNA"/>
</dbReference>
<dbReference type="OrthoDB" id="8853249at2"/>
<feature type="domain" description="NADPH-dependent FMN reductase-like" evidence="1">
    <location>
        <begin position="16"/>
        <end position="152"/>
    </location>
</feature>
<dbReference type="SUPFAM" id="SSF52218">
    <property type="entry name" value="Flavoproteins"/>
    <property type="match status" value="1"/>
</dbReference>
<accession>A0A2U0I561</accession>
<dbReference type="AlphaFoldDB" id="A0A2U0I561"/>
<proteinExistence type="predicted"/>